<evidence type="ECO:0000313" key="2">
    <source>
        <dbReference type="EMBL" id="PZR51570.1"/>
    </source>
</evidence>
<accession>A0A2W5WK34</accession>
<name>A0A2W5WK34_9MICO</name>
<dbReference type="SUPFAM" id="SSF140453">
    <property type="entry name" value="EsxAB dimer-like"/>
    <property type="match status" value="1"/>
</dbReference>
<dbReference type="Proteomes" id="UP000248783">
    <property type="component" value="Unassembled WGS sequence"/>
</dbReference>
<protein>
    <recommendedName>
        <fullName evidence="4">WXG100 family type VII secretion target</fullName>
    </recommendedName>
</protein>
<gene>
    <name evidence="2" type="ORF">DNL40_15875</name>
</gene>
<comment type="caution">
    <text evidence="2">The sequence shown here is derived from an EMBL/GenBank/DDBJ whole genome shotgun (WGS) entry which is preliminary data.</text>
</comment>
<feature type="coiled-coil region" evidence="1">
    <location>
        <begin position="59"/>
        <end position="86"/>
    </location>
</feature>
<evidence type="ECO:0000256" key="1">
    <source>
        <dbReference type="SAM" id="Coils"/>
    </source>
</evidence>
<organism evidence="2 3">
    <name type="scientific">Xylanimonas oleitrophica</name>
    <dbReference type="NCBI Taxonomy" id="2607479"/>
    <lineage>
        <taxon>Bacteria</taxon>
        <taxon>Bacillati</taxon>
        <taxon>Actinomycetota</taxon>
        <taxon>Actinomycetes</taxon>
        <taxon>Micrococcales</taxon>
        <taxon>Promicromonosporaceae</taxon>
        <taxon>Xylanimonas</taxon>
    </lineage>
</organism>
<dbReference type="InterPro" id="IPR036689">
    <property type="entry name" value="ESAT-6-like_sf"/>
</dbReference>
<keyword evidence="1" id="KW-0175">Coiled coil</keyword>
<dbReference type="EMBL" id="QKWH01000020">
    <property type="protein sequence ID" value="PZR51570.1"/>
    <property type="molecule type" value="Genomic_DNA"/>
</dbReference>
<dbReference type="AlphaFoldDB" id="A0A2W5WK34"/>
<keyword evidence="3" id="KW-1185">Reference proteome</keyword>
<proteinExistence type="predicted"/>
<dbReference type="RefSeq" id="WP_111252243.1">
    <property type="nucleotide sequence ID" value="NZ_QKWH01000020.1"/>
</dbReference>
<evidence type="ECO:0008006" key="4">
    <source>
        <dbReference type="Google" id="ProtNLM"/>
    </source>
</evidence>
<sequence length="88" mass="9595">MSTVLGMDVNAARDLVRVMNVDADTITQITSRLTQQLQATPWYGPDAQRFNADWSGQYVPALQRVVEALQANAASLAQQADDQELASS</sequence>
<dbReference type="Gene3D" id="1.10.287.1060">
    <property type="entry name" value="ESAT-6-like"/>
    <property type="match status" value="1"/>
</dbReference>
<evidence type="ECO:0000313" key="3">
    <source>
        <dbReference type="Proteomes" id="UP000248783"/>
    </source>
</evidence>
<reference evidence="2 3" key="1">
    <citation type="submission" date="2018-06" db="EMBL/GenBank/DDBJ databases">
        <title>Whole genome sequencing of a novel hydrocarbon degrading bacterial strain, PW21 isolated from oil contaminated produced water sample.</title>
        <authorList>
            <person name="Nagkirti P."/>
            <person name="Shaikh A."/>
            <person name="Gowdaman V."/>
            <person name="Engineer A.E."/>
            <person name="Dagar S."/>
            <person name="Dhakephalkar P.K."/>
        </authorList>
    </citation>
    <scope>NUCLEOTIDE SEQUENCE [LARGE SCALE GENOMIC DNA]</scope>
    <source>
        <strain evidence="2 3">PW21</strain>
    </source>
</reference>